<dbReference type="InterPro" id="IPR050266">
    <property type="entry name" value="AB_hydrolase_sf"/>
</dbReference>
<dbReference type="AlphaFoldDB" id="A0A4Y4CXM8"/>
<dbReference type="PRINTS" id="PR00412">
    <property type="entry name" value="EPOXHYDRLASE"/>
</dbReference>
<keyword evidence="3" id="KW-1185">Reference proteome</keyword>
<comment type="caution">
    <text evidence="2">The sequence shown here is derived from an EMBL/GenBank/DDBJ whole genome shotgun (WGS) entry which is preliminary data.</text>
</comment>
<dbReference type="InterPro" id="IPR029058">
    <property type="entry name" value="AB_hydrolase_fold"/>
</dbReference>
<reference evidence="2 3" key="1">
    <citation type="submission" date="2019-06" db="EMBL/GenBank/DDBJ databases">
        <title>Whole genome shotgun sequence of Zoogloea ramigera NBRC 15342.</title>
        <authorList>
            <person name="Hosoyama A."/>
            <person name="Uohara A."/>
            <person name="Ohji S."/>
            <person name="Ichikawa N."/>
        </authorList>
    </citation>
    <scope>NUCLEOTIDE SEQUENCE [LARGE SCALE GENOMIC DNA]</scope>
    <source>
        <strain evidence="2 3">NBRC 15342</strain>
    </source>
</reference>
<dbReference type="GO" id="GO:0016020">
    <property type="term" value="C:membrane"/>
    <property type="evidence" value="ECO:0007669"/>
    <property type="project" value="TreeGrafter"/>
</dbReference>
<dbReference type="SMART" id="SM00824">
    <property type="entry name" value="PKS_TE"/>
    <property type="match status" value="1"/>
</dbReference>
<evidence type="ECO:0000259" key="1">
    <source>
        <dbReference type="SMART" id="SM00824"/>
    </source>
</evidence>
<protein>
    <submittedName>
        <fullName evidence="2">Alpha/beta hydrolase</fullName>
    </submittedName>
</protein>
<accession>A0A4Y4CXM8</accession>
<organism evidence="2 3">
    <name type="scientific">Zoogloea ramigera</name>
    <dbReference type="NCBI Taxonomy" id="350"/>
    <lineage>
        <taxon>Bacteria</taxon>
        <taxon>Pseudomonadati</taxon>
        <taxon>Pseudomonadota</taxon>
        <taxon>Betaproteobacteria</taxon>
        <taxon>Rhodocyclales</taxon>
        <taxon>Zoogloeaceae</taxon>
        <taxon>Zoogloea</taxon>
    </lineage>
</organism>
<dbReference type="OrthoDB" id="9780765at2"/>
<evidence type="ECO:0000313" key="3">
    <source>
        <dbReference type="Proteomes" id="UP000318422"/>
    </source>
</evidence>
<gene>
    <name evidence="2" type="ORF">ZRA01_37440</name>
</gene>
<dbReference type="InterPro" id="IPR000073">
    <property type="entry name" value="AB_hydrolase_1"/>
</dbReference>
<evidence type="ECO:0000313" key="2">
    <source>
        <dbReference type="EMBL" id="GEC97671.1"/>
    </source>
</evidence>
<dbReference type="PANTHER" id="PTHR43798:SF33">
    <property type="entry name" value="HYDROLASE, PUTATIVE (AFU_ORTHOLOGUE AFUA_2G14860)-RELATED"/>
    <property type="match status" value="1"/>
</dbReference>
<dbReference type="Pfam" id="PF12697">
    <property type="entry name" value="Abhydrolase_6"/>
    <property type="match status" value="1"/>
</dbReference>
<name>A0A4Y4CXM8_ZOORA</name>
<dbReference type="Proteomes" id="UP000318422">
    <property type="component" value="Unassembled WGS sequence"/>
</dbReference>
<dbReference type="Gene3D" id="3.40.50.1820">
    <property type="entry name" value="alpha/beta hydrolase"/>
    <property type="match status" value="1"/>
</dbReference>
<dbReference type="SUPFAM" id="SSF53474">
    <property type="entry name" value="alpha/beta-Hydrolases"/>
    <property type="match status" value="1"/>
</dbReference>
<sequence>MITPNWIESGEGARGLVFLHGVSGGAAGALELLPRLAAPGWRTLAWDMPGYGASEPFEPDTPEGMGAYADALAELLDAAGLERAVLVGHSMGGMVALQTAAAHPERVAGLVLACCTPAFGASAGAMQQAFLDKRLGPLDEGASMRELAIDLIPGMVGPGGEAELVHDAVNLMEQIPPDSYRRALRAVVGFDQRSALARIAVPALVIAGTHDKVSTPLVVRRMAERLPAGVYREIDAGHLAPFEEPAIFTALVREFLDGLDHIPVI</sequence>
<dbReference type="PRINTS" id="PR00111">
    <property type="entry name" value="ABHYDROLASE"/>
</dbReference>
<dbReference type="PANTHER" id="PTHR43798">
    <property type="entry name" value="MONOACYLGLYCEROL LIPASE"/>
    <property type="match status" value="1"/>
</dbReference>
<dbReference type="RefSeq" id="WP_141354973.1">
    <property type="nucleotide sequence ID" value="NZ_BJNV01000110.1"/>
</dbReference>
<keyword evidence="2" id="KW-0378">Hydrolase</keyword>
<dbReference type="InterPro" id="IPR020802">
    <property type="entry name" value="TesA-like"/>
</dbReference>
<dbReference type="EMBL" id="BJNV01000110">
    <property type="protein sequence ID" value="GEC97671.1"/>
    <property type="molecule type" value="Genomic_DNA"/>
</dbReference>
<dbReference type="GO" id="GO:0016787">
    <property type="term" value="F:hydrolase activity"/>
    <property type="evidence" value="ECO:0007669"/>
    <property type="project" value="UniProtKB-KW"/>
</dbReference>
<dbReference type="InterPro" id="IPR000639">
    <property type="entry name" value="Epox_hydrolase-like"/>
</dbReference>
<proteinExistence type="predicted"/>
<feature type="domain" description="Thioesterase TesA-like" evidence="1">
    <location>
        <begin position="17"/>
        <end position="256"/>
    </location>
</feature>